<evidence type="ECO:0000256" key="1">
    <source>
        <dbReference type="SAM" id="SignalP"/>
    </source>
</evidence>
<dbReference type="AlphaFoldDB" id="A0A1I5Z7D8"/>
<feature type="signal peptide" evidence="1">
    <location>
        <begin position="1"/>
        <end position="29"/>
    </location>
</feature>
<feature type="chain" id="PRO_5011561634" evidence="1">
    <location>
        <begin position="30"/>
        <end position="183"/>
    </location>
</feature>
<gene>
    <name evidence="2" type="ORF">SAMN05444277_11747</name>
</gene>
<keyword evidence="1" id="KW-0732">Signal</keyword>
<dbReference type="Proteomes" id="UP000199031">
    <property type="component" value="Unassembled WGS sequence"/>
</dbReference>
<reference evidence="2 3" key="1">
    <citation type="submission" date="2016-10" db="EMBL/GenBank/DDBJ databases">
        <authorList>
            <person name="de Groot N.N."/>
        </authorList>
    </citation>
    <scope>NUCLEOTIDE SEQUENCE [LARGE SCALE GENOMIC DNA]</scope>
    <source>
        <strain evidence="2 3">DSM 28286</strain>
    </source>
</reference>
<keyword evidence="3" id="KW-1185">Reference proteome</keyword>
<protein>
    <submittedName>
        <fullName evidence="2">Uncharacterized protein</fullName>
    </submittedName>
</protein>
<organism evidence="2 3">
    <name type="scientific">Parafilimonas terrae</name>
    <dbReference type="NCBI Taxonomy" id="1465490"/>
    <lineage>
        <taxon>Bacteria</taxon>
        <taxon>Pseudomonadati</taxon>
        <taxon>Bacteroidota</taxon>
        <taxon>Chitinophagia</taxon>
        <taxon>Chitinophagales</taxon>
        <taxon>Chitinophagaceae</taxon>
        <taxon>Parafilimonas</taxon>
    </lineage>
</organism>
<sequence length="183" mass="20083">MKSKALLMKRTFAYFVFFAFALISFSACKKDSGSISGGGDYYMKFKRDGKEIKMTYTPQALFADVSSIGLYNGTFEAFTSDGKTTMILIIYDPSPVAAGKTYTQDYLSTASLPQAQLAYTDETTTGYSSGSTILNPDASTTVSISDRTDTYIKGTFSGKLLTSDYKGIKYNITDGEFYLKIVK</sequence>
<dbReference type="EMBL" id="FOXQ01000017">
    <property type="protein sequence ID" value="SFQ52378.1"/>
    <property type="molecule type" value="Genomic_DNA"/>
</dbReference>
<evidence type="ECO:0000313" key="3">
    <source>
        <dbReference type="Proteomes" id="UP000199031"/>
    </source>
</evidence>
<dbReference type="PROSITE" id="PS51257">
    <property type="entry name" value="PROKAR_LIPOPROTEIN"/>
    <property type="match status" value="1"/>
</dbReference>
<name>A0A1I5Z7D8_9BACT</name>
<accession>A0A1I5Z7D8</accession>
<evidence type="ECO:0000313" key="2">
    <source>
        <dbReference type="EMBL" id="SFQ52378.1"/>
    </source>
</evidence>
<proteinExistence type="predicted"/>